<keyword evidence="2" id="KW-1185">Reference proteome</keyword>
<evidence type="ECO:0000313" key="2">
    <source>
        <dbReference type="Proteomes" id="UP000573599"/>
    </source>
</evidence>
<evidence type="ECO:0000313" key="1">
    <source>
        <dbReference type="EMBL" id="NYG06820.1"/>
    </source>
</evidence>
<dbReference type="EMBL" id="JACCAB010000001">
    <property type="protein sequence ID" value="NYG06820.1"/>
    <property type="molecule type" value="Genomic_DNA"/>
</dbReference>
<dbReference type="RefSeq" id="WP_179421247.1">
    <property type="nucleotide sequence ID" value="NZ_JACCAB010000001.1"/>
</dbReference>
<sequence length="157" mass="17765">MFETRSASIARLVAAWEDAQDSLTLEESVGLALRSHRSVMGLGQRSYAQDRGWSKSHGARLESAPQTLKLADVLSALEGTGYHLVLHRDRDDAPVAPVEWPVTELVARFSDGRRLPAAANPVRSWCAHSWFFTRHPEAKETPDWTWTTRRRWDGRTD</sequence>
<reference evidence="1 2" key="1">
    <citation type="submission" date="2020-07" db="EMBL/GenBank/DDBJ databases">
        <title>Sequencing the genomes of 1000 actinobacteria strains.</title>
        <authorList>
            <person name="Klenk H.-P."/>
        </authorList>
    </citation>
    <scope>NUCLEOTIDE SEQUENCE [LARGE SCALE GENOMIC DNA]</scope>
    <source>
        <strain evidence="1 2">DSM 23987</strain>
    </source>
</reference>
<gene>
    <name evidence="1" type="ORF">BJ986_001307</name>
</gene>
<accession>A0A852WDP0</accession>
<name>A0A852WDP0_9MICO</name>
<dbReference type="AlphaFoldDB" id="A0A852WDP0"/>
<proteinExistence type="predicted"/>
<comment type="caution">
    <text evidence="1">The sequence shown here is derived from an EMBL/GenBank/DDBJ whole genome shotgun (WGS) entry which is preliminary data.</text>
</comment>
<protein>
    <submittedName>
        <fullName evidence="1">Uncharacterized protein</fullName>
    </submittedName>
</protein>
<organism evidence="1 2">
    <name type="scientific">Pedococcus badiiscoriae</name>
    <dbReference type="NCBI Taxonomy" id="642776"/>
    <lineage>
        <taxon>Bacteria</taxon>
        <taxon>Bacillati</taxon>
        <taxon>Actinomycetota</taxon>
        <taxon>Actinomycetes</taxon>
        <taxon>Micrococcales</taxon>
        <taxon>Intrasporangiaceae</taxon>
        <taxon>Pedococcus</taxon>
    </lineage>
</organism>
<dbReference type="Proteomes" id="UP000573599">
    <property type="component" value="Unassembled WGS sequence"/>
</dbReference>